<keyword evidence="5" id="KW-0812">Transmembrane</keyword>
<dbReference type="PROSITE" id="PS00107">
    <property type="entry name" value="PROTEIN_KINASE_ATP"/>
    <property type="match status" value="1"/>
</dbReference>
<dbReference type="CDD" id="cd14014">
    <property type="entry name" value="STKc_PknB_like"/>
    <property type="match status" value="1"/>
</dbReference>
<dbReference type="SMART" id="SM00220">
    <property type="entry name" value="S_TKc"/>
    <property type="match status" value="1"/>
</dbReference>
<dbReference type="RefSeq" id="WP_126644059.1">
    <property type="nucleotide sequence ID" value="NZ_BIFH01000069.1"/>
</dbReference>
<dbReference type="AlphaFoldDB" id="A0A401Z6Z0"/>
<evidence type="ECO:0000313" key="8">
    <source>
        <dbReference type="Proteomes" id="UP000286931"/>
    </source>
</evidence>
<dbReference type="OrthoDB" id="9801841at2"/>
<dbReference type="EMBL" id="BIFH01000069">
    <property type="protein sequence ID" value="GCE02576.1"/>
    <property type="molecule type" value="Genomic_DNA"/>
</dbReference>
<dbReference type="SUPFAM" id="SSF56112">
    <property type="entry name" value="Protein kinase-like (PK-like)"/>
    <property type="match status" value="1"/>
</dbReference>
<proteinExistence type="predicted"/>
<feature type="transmembrane region" description="Helical" evidence="5">
    <location>
        <begin position="312"/>
        <end position="334"/>
    </location>
</feature>
<feature type="region of interest" description="Disordered" evidence="4">
    <location>
        <begin position="336"/>
        <end position="365"/>
    </location>
</feature>
<dbReference type="InterPro" id="IPR017441">
    <property type="entry name" value="Protein_kinase_ATP_BS"/>
</dbReference>
<keyword evidence="5" id="KW-1133">Transmembrane helix</keyword>
<evidence type="ECO:0000256" key="2">
    <source>
        <dbReference type="ARBA" id="ARBA00022840"/>
    </source>
</evidence>
<feature type="binding site" evidence="3">
    <location>
        <position position="53"/>
    </location>
    <ligand>
        <name>ATP</name>
        <dbReference type="ChEBI" id="CHEBI:30616"/>
    </ligand>
</feature>
<dbReference type="GO" id="GO:0005524">
    <property type="term" value="F:ATP binding"/>
    <property type="evidence" value="ECO:0007669"/>
    <property type="project" value="UniProtKB-UniRule"/>
</dbReference>
<keyword evidence="7" id="KW-0723">Serine/threonine-protein kinase</keyword>
<dbReference type="PANTHER" id="PTHR24346">
    <property type="entry name" value="MAP/MICROTUBULE AFFINITY-REGULATING KINASE"/>
    <property type="match status" value="1"/>
</dbReference>
<dbReference type="PROSITE" id="PS50011">
    <property type="entry name" value="PROTEIN_KINASE_DOM"/>
    <property type="match status" value="1"/>
</dbReference>
<evidence type="ECO:0000256" key="4">
    <source>
        <dbReference type="SAM" id="MobiDB-lite"/>
    </source>
</evidence>
<dbReference type="Gene3D" id="3.30.200.20">
    <property type="entry name" value="Phosphorylase Kinase, domain 1"/>
    <property type="match status" value="1"/>
</dbReference>
<name>A0A401Z6Z0_9ACTN</name>
<dbReference type="Pfam" id="PF00069">
    <property type="entry name" value="Pkinase"/>
    <property type="match status" value="1"/>
</dbReference>
<gene>
    <name evidence="7" type="ORF">EHYA_10353</name>
</gene>
<keyword evidence="7" id="KW-0808">Transferase</keyword>
<organism evidence="7 8">
    <name type="scientific">Embleya hyalina</name>
    <dbReference type="NCBI Taxonomy" id="516124"/>
    <lineage>
        <taxon>Bacteria</taxon>
        <taxon>Bacillati</taxon>
        <taxon>Actinomycetota</taxon>
        <taxon>Actinomycetes</taxon>
        <taxon>Kitasatosporales</taxon>
        <taxon>Streptomycetaceae</taxon>
        <taxon>Embleya</taxon>
    </lineage>
</organism>
<dbReference type="GO" id="GO:0005737">
    <property type="term" value="C:cytoplasm"/>
    <property type="evidence" value="ECO:0007669"/>
    <property type="project" value="TreeGrafter"/>
</dbReference>
<evidence type="ECO:0000259" key="6">
    <source>
        <dbReference type="PROSITE" id="PS50011"/>
    </source>
</evidence>
<keyword evidence="7" id="KW-0418">Kinase</keyword>
<dbReference type="Gene3D" id="1.10.510.10">
    <property type="entry name" value="Transferase(Phosphotransferase) domain 1"/>
    <property type="match status" value="1"/>
</dbReference>
<evidence type="ECO:0000256" key="3">
    <source>
        <dbReference type="PROSITE-ProRule" id="PRU10141"/>
    </source>
</evidence>
<evidence type="ECO:0000256" key="5">
    <source>
        <dbReference type="SAM" id="Phobius"/>
    </source>
</evidence>
<dbReference type="InterPro" id="IPR000719">
    <property type="entry name" value="Prot_kinase_dom"/>
</dbReference>
<keyword evidence="5" id="KW-0472">Membrane</keyword>
<reference evidence="7 8" key="1">
    <citation type="submission" date="2018-12" db="EMBL/GenBank/DDBJ databases">
        <title>Draft genome sequence of Embleya hyalina NBRC 13850T.</title>
        <authorList>
            <person name="Komaki H."/>
            <person name="Hosoyama A."/>
            <person name="Kimura A."/>
            <person name="Ichikawa N."/>
            <person name="Tamura T."/>
        </authorList>
    </citation>
    <scope>NUCLEOTIDE SEQUENCE [LARGE SCALE GENOMIC DNA]</scope>
    <source>
        <strain evidence="7 8">NBRC 13850</strain>
    </source>
</reference>
<keyword evidence="8" id="KW-1185">Reference proteome</keyword>
<accession>A0A401Z6Z0</accession>
<evidence type="ECO:0000313" key="7">
    <source>
        <dbReference type="EMBL" id="GCE02576.1"/>
    </source>
</evidence>
<protein>
    <submittedName>
        <fullName evidence="7">Serine/threonine protein kinase</fullName>
    </submittedName>
</protein>
<keyword evidence="2 3" id="KW-0067">ATP-binding</keyword>
<comment type="caution">
    <text evidence="7">The sequence shown here is derived from an EMBL/GenBank/DDBJ whole genome shotgun (WGS) entry which is preliminary data.</text>
</comment>
<dbReference type="InterPro" id="IPR011009">
    <property type="entry name" value="Kinase-like_dom_sf"/>
</dbReference>
<sequence length="475" mass="51041">MTGQERRPSTVAVPEGYEIGSWRVERLLGSGGFGSVYTASRSTAGEPRRAALKFLPTGTRTPRQLRHLRDLAEREIEVLRRVRAPRLIRMHEVLTVDDPASPDLDGATVLVLDHAETSLDHVLTRSPRPPSAPALLTQICEGLVQLHGAGWVHGDLKPGNVLVMADGTIRLADFNMAAQLEGTHAYAPGFATPDFTPPELLWSDITERGRLVRPTADIWAFGVLAHLVLTGSMPLPGPTAAARRTALTHYVRGEQELRLAPELPSAWREIIRDCLAPSHDARVSHDARSLLRRVERLQLPAEAAGPRRRKRVLLSAALVTAVCAVAAGTAFLLGPDDRNSPTAKGADTPSAPVGTPPASVGTPSAPASPVAYDRCIPGSVCFFTEPDGGGRMCAWVGDEADWLAGKNVCSWATATSPRSVFNNGKGASLGEIFTNVTYFAERHLKNQLGCVPPGTRRNLDAGVNPRSHVWTESCA</sequence>
<feature type="domain" description="Protein kinase" evidence="6">
    <location>
        <begin position="22"/>
        <end position="297"/>
    </location>
</feature>
<keyword evidence="1 3" id="KW-0547">Nucleotide-binding</keyword>
<evidence type="ECO:0000256" key="1">
    <source>
        <dbReference type="ARBA" id="ARBA00022741"/>
    </source>
</evidence>
<dbReference type="Pfam" id="PF03995">
    <property type="entry name" value="Inhibitor_I36"/>
    <property type="match status" value="1"/>
</dbReference>
<dbReference type="GO" id="GO:0004674">
    <property type="term" value="F:protein serine/threonine kinase activity"/>
    <property type="evidence" value="ECO:0007669"/>
    <property type="project" value="UniProtKB-KW"/>
</dbReference>
<dbReference type="Proteomes" id="UP000286931">
    <property type="component" value="Unassembled WGS sequence"/>
</dbReference>
<dbReference type="PANTHER" id="PTHR24346:SF30">
    <property type="entry name" value="MATERNAL EMBRYONIC LEUCINE ZIPPER KINASE"/>
    <property type="match status" value="1"/>
</dbReference>
<dbReference type="GO" id="GO:0035556">
    <property type="term" value="P:intracellular signal transduction"/>
    <property type="evidence" value="ECO:0007669"/>
    <property type="project" value="TreeGrafter"/>
</dbReference>